<evidence type="ECO:0000313" key="1">
    <source>
        <dbReference type="EMBL" id="GFE10885.1"/>
    </source>
</evidence>
<accession>A0A640SN59</accession>
<gene>
    <name evidence="1" type="ORF">Scani_71530</name>
</gene>
<organism evidence="1 2">
    <name type="scientific">Streptomyces caniferus</name>
    <dbReference type="NCBI Taxonomy" id="285557"/>
    <lineage>
        <taxon>Bacteria</taxon>
        <taxon>Bacillati</taxon>
        <taxon>Actinomycetota</taxon>
        <taxon>Actinomycetes</taxon>
        <taxon>Kitasatosporales</taxon>
        <taxon>Streptomycetaceae</taxon>
        <taxon>Streptomyces</taxon>
    </lineage>
</organism>
<reference evidence="1 2" key="1">
    <citation type="submission" date="2019-12" db="EMBL/GenBank/DDBJ databases">
        <title>Whole genome shotgun sequence of Streptomyces caniferus NBRC 15389.</title>
        <authorList>
            <person name="Ichikawa N."/>
            <person name="Kimura A."/>
            <person name="Kitahashi Y."/>
            <person name="Komaki H."/>
            <person name="Tamura T."/>
        </authorList>
    </citation>
    <scope>NUCLEOTIDE SEQUENCE [LARGE SCALE GENOMIC DNA]</scope>
    <source>
        <strain evidence="1 2">NBRC 15389</strain>
    </source>
</reference>
<comment type="caution">
    <text evidence="1">The sequence shown here is derived from an EMBL/GenBank/DDBJ whole genome shotgun (WGS) entry which is preliminary data.</text>
</comment>
<sequence length="72" mass="7590">MPVSWRTMPMMITPESANIETRATARRVALCQGAVRWRGREAGAACGWGVYGGGTGADGGCGGGWDGYTRRP</sequence>
<proteinExistence type="predicted"/>
<dbReference type="AlphaFoldDB" id="A0A640SN59"/>
<evidence type="ECO:0000313" key="2">
    <source>
        <dbReference type="Proteomes" id="UP000435837"/>
    </source>
</evidence>
<dbReference type="Proteomes" id="UP000435837">
    <property type="component" value="Unassembled WGS sequence"/>
</dbReference>
<dbReference type="EMBL" id="BLIN01000005">
    <property type="protein sequence ID" value="GFE10885.1"/>
    <property type="molecule type" value="Genomic_DNA"/>
</dbReference>
<name>A0A640SN59_9ACTN</name>
<protein>
    <submittedName>
        <fullName evidence="1">Uncharacterized protein</fullName>
    </submittedName>
</protein>